<reference evidence="3" key="1">
    <citation type="submission" date="2022-01" db="EMBL/GenBank/DDBJ databases">
        <authorList>
            <person name="King R."/>
        </authorList>
    </citation>
    <scope>NUCLEOTIDE SEQUENCE</scope>
</reference>
<feature type="chain" id="PRO_5040477621" evidence="2">
    <location>
        <begin position="23"/>
        <end position="91"/>
    </location>
</feature>
<feature type="signal peptide" evidence="2">
    <location>
        <begin position="1"/>
        <end position="22"/>
    </location>
</feature>
<evidence type="ECO:0000313" key="4">
    <source>
        <dbReference type="Proteomes" id="UP001153620"/>
    </source>
</evidence>
<feature type="compositionally biased region" description="Basic and acidic residues" evidence="1">
    <location>
        <begin position="28"/>
        <end position="53"/>
    </location>
</feature>
<dbReference type="Proteomes" id="UP001153620">
    <property type="component" value="Chromosome 2"/>
</dbReference>
<evidence type="ECO:0000256" key="1">
    <source>
        <dbReference type="SAM" id="MobiDB-lite"/>
    </source>
</evidence>
<name>A0A9N9WR68_9DIPT</name>
<sequence>MSFAIKFLALLVVAVFIAEALSMPAESDQNKADKPAEKSTDKTAAVADDKPESASDVTDESDGRRCFLANCNGCPPGHKKDKNGKCRKVAG</sequence>
<gene>
    <name evidence="3" type="ORF">CHIRRI_LOCUS5571</name>
</gene>
<evidence type="ECO:0000256" key="2">
    <source>
        <dbReference type="SAM" id="SignalP"/>
    </source>
</evidence>
<evidence type="ECO:0000313" key="3">
    <source>
        <dbReference type="EMBL" id="CAG9802665.1"/>
    </source>
</evidence>
<dbReference type="AlphaFoldDB" id="A0A9N9WR68"/>
<feature type="region of interest" description="Disordered" evidence="1">
    <location>
        <begin position="25"/>
        <end position="61"/>
    </location>
</feature>
<dbReference type="EMBL" id="OU895878">
    <property type="protein sequence ID" value="CAG9802665.1"/>
    <property type="molecule type" value="Genomic_DNA"/>
</dbReference>
<reference evidence="3" key="2">
    <citation type="submission" date="2022-10" db="EMBL/GenBank/DDBJ databases">
        <authorList>
            <consortium name="ENA_rothamsted_submissions"/>
            <consortium name="culmorum"/>
            <person name="King R."/>
        </authorList>
    </citation>
    <scope>NUCLEOTIDE SEQUENCE</scope>
</reference>
<protein>
    <submittedName>
        <fullName evidence="3">Uncharacterized protein</fullName>
    </submittedName>
</protein>
<keyword evidence="2" id="KW-0732">Signal</keyword>
<organism evidence="3 4">
    <name type="scientific">Chironomus riparius</name>
    <dbReference type="NCBI Taxonomy" id="315576"/>
    <lineage>
        <taxon>Eukaryota</taxon>
        <taxon>Metazoa</taxon>
        <taxon>Ecdysozoa</taxon>
        <taxon>Arthropoda</taxon>
        <taxon>Hexapoda</taxon>
        <taxon>Insecta</taxon>
        <taxon>Pterygota</taxon>
        <taxon>Neoptera</taxon>
        <taxon>Endopterygota</taxon>
        <taxon>Diptera</taxon>
        <taxon>Nematocera</taxon>
        <taxon>Chironomoidea</taxon>
        <taxon>Chironomidae</taxon>
        <taxon>Chironominae</taxon>
        <taxon>Chironomus</taxon>
    </lineage>
</organism>
<proteinExistence type="predicted"/>
<accession>A0A9N9WR68</accession>
<keyword evidence="4" id="KW-1185">Reference proteome</keyword>